<keyword evidence="2" id="KW-1185">Reference proteome</keyword>
<protein>
    <submittedName>
        <fullName evidence="1">Uncharacterized protein</fullName>
    </submittedName>
</protein>
<evidence type="ECO:0000313" key="1">
    <source>
        <dbReference type="EMBL" id="KAJ3574985.1"/>
    </source>
</evidence>
<comment type="caution">
    <text evidence="1">The sequence shown here is derived from an EMBL/GenBank/DDBJ whole genome shotgun (WGS) entry which is preliminary data.</text>
</comment>
<dbReference type="AlphaFoldDB" id="A0AAD5W2M8"/>
<dbReference type="Proteomes" id="UP001213000">
    <property type="component" value="Unassembled WGS sequence"/>
</dbReference>
<evidence type="ECO:0000313" key="2">
    <source>
        <dbReference type="Proteomes" id="UP001213000"/>
    </source>
</evidence>
<dbReference type="EMBL" id="JANIEX010000051">
    <property type="protein sequence ID" value="KAJ3574985.1"/>
    <property type="molecule type" value="Genomic_DNA"/>
</dbReference>
<gene>
    <name evidence="1" type="ORF">NP233_g1398</name>
</gene>
<proteinExistence type="predicted"/>
<accession>A0AAD5W2M8</accession>
<name>A0AAD5W2M8_9AGAR</name>
<sequence>MRASKRFAPMSLRLYEIKCHDEKPFPNMPDFVTFSSSDPDNLPAPSPELLALHATCCKVAQMSGAIKYIDKVYDDVDESGALAYDRTSGNSTINYYHYKQVLPQAVLGAQ</sequence>
<reference evidence="1" key="1">
    <citation type="submission" date="2022-07" db="EMBL/GenBank/DDBJ databases">
        <title>Genome Sequence of Leucocoprinus birnbaumii.</title>
        <authorList>
            <person name="Buettner E."/>
        </authorList>
    </citation>
    <scope>NUCLEOTIDE SEQUENCE</scope>
    <source>
        <strain evidence="1">VT141</strain>
    </source>
</reference>
<organism evidence="1 2">
    <name type="scientific">Leucocoprinus birnbaumii</name>
    <dbReference type="NCBI Taxonomy" id="56174"/>
    <lineage>
        <taxon>Eukaryota</taxon>
        <taxon>Fungi</taxon>
        <taxon>Dikarya</taxon>
        <taxon>Basidiomycota</taxon>
        <taxon>Agaricomycotina</taxon>
        <taxon>Agaricomycetes</taxon>
        <taxon>Agaricomycetidae</taxon>
        <taxon>Agaricales</taxon>
        <taxon>Agaricineae</taxon>
        <taxon>Agaricaceae</taxon>
        <taxon>Leucocoprinus</taxon>
    </lineage>
</organism>